<feature type="region of interest" description="Disordered" evidence="1">
    <location>
        <begin position="72"/>
        <end position="99"/>
    </location>
</feature>
<comment type="caution">
    <text evidence="2">The sequence shown here is derived from an EMBL/GenBank/DDBJ whole genome shotgun (WGS) entry which is preliminary data.</text>
</comment>
<dbReference type="EMBL" id="BMAW01063052">
    <property type="protein sequence ID" value="GFT38463.1"/>
    <property type="molecule type" value="Genomic_DNA"/>
</dbReference>
<reference evidence="2" key="1">
    <citation type="submission" date="2020-08" db="EMBL/GenBank/DDBJ databases">
        <title>Multicomponent nature underlies the extraordinary mechanical properties of spider dragline silk.</title>
        <authorList>
            <person name="Kono N."/>
            <person name="Nakamura H."/>
            <person name="Mori M."/>
            <person name="Yoshida Y."/>
            <person name="Ohtoshi R."/>
            <person name="Malay A.D."/>
            <person name="Moran D.A.P."/>
            <person name="Tomita M."/>
            <person name="Numata K."/>
            <person name="Arakawa K."/>
        </authorList>
    </citation>
    <scope>NUCLEOTIDE SEQUENCE</scope>
</reference>
<organism evidence="2 3">
    <name type="scientific">Nephila pilipes</name>
    <name type="common">Giant wood spider</name>
    <name type="synonym">Nephila maculata</name>
    <dbReference type="NCBI Taxonomy" id="299642"/>
    <lineage>
        <taxon>Eukaryota</taxon>
        <taxon>Metazoa</taxon>
        <taxon>Ecdysozoa</taxon>
        <taxon>Arthropoda</taxon>
        <taxon>Chelicerata</taxon>
        <taxon>Arachnida</taxon>
        <taxon>Araneae</taxon>
        <taxon>Araneomorphae</taxon>
        <taxon>Entelegynae</taxon>
        <taxon>Araneoidea</taxon>
        <taxon>Nephilidae</taxon>
        <taxon>Nephila</taxon>
    </lineage>
</organism>
<evidence type="ECO:0000313" key="2">
    <source>
        <dbReference type="EMBL" id="GFT38463.1"/>
    </source>
</evidence>
<keyword evidence="3" id="KW-1185">Reference proteome</keyword>
<sequence length="99" mass="10773">MVCSCRHIRLAAKSTPYAPPASTLSPCFRQLPSGAMPPARCRAVVLHARLAMFAVVRGARFRHATPSLFTQPPSPYATPGVVRRRHTPPGCREVASRIP</sequence>
<proteinExistence type="predicted"/>
<dbReference type="AlphaFoldDB" id="A0A8X6NY44"/>
<accession>A0A8X6NY44</accession>
<protein>
    <submittedName>
        <fullName evidence="2">Uncharacterized protein</fullName>
    </submittedName>
</protein>
<evidence type="ECO:0000313" key="3">
    <source>
        <dbReference type="Proteomes" id="UP000887013"/>
    </source>
</evidence>
<name>A0A8X6NY44_NEPPI</name>
<evidence type="ECO:0000256" key="1">
    <source>
        <dbReference type="SAM" id="MobiDB-lite"/>
    </source>
</evidence>
<gene>
    <name evidence="2" type="ORF">NPIL_468021</name>
</gene>
<dbReference type="Proteomes" id="UP000887013">
    <property type="component" value="Unassembled WGS sequence"/>
</dbReference>